<evidence type="ECO:0000256" key="3">
    <source>
        <dbReference type="ARBA" id="ARBA00022801"/>
    </source>
</evidence>
<dbReference type="PRINTS" id="PR00722">
    <property type="entry name" value="CHYMOTRYPSIN"/>
</dbReference>
<organism evidence="8 9">
    <name type="scientific">Astyanax mexicanus</name>
    <name type="common">Blind cave fish</name>
    <name type="synonym">Astyanax fasciatus mexicanus</name>
    <dbReference type="NCBI Taxonomy" id="7994"/>
    <lineage>
        <taxon>Eukaryota</taxon>
        <taxon>Metazoa</taxon>
        <taxon>Chordata</taxon>
        <taxon>Craniata</taxon>
        <taxon>Vertebrata</taxon>
        <taxon>Euteleostomi</taxon>
        <taxon>Actinopterygii</taxon>
        <taxon>Neopterygii</taxon>
        <taxon>Teleostei</taxon>
        <taxon>Ostariophysi</taxon>
        <taxon>Characiformes</taxon>
        <taxon>Characoidei</taxon>
        <taxon>Acestrorhamphidae</taxon>
        <taxon>Acestrorhamphinae</taxon>
        <taxon>Astyanax</taxon>
    </lineage>
</organism>
<dbReference type="PROSITE" id="PS00134">
    <property type="entry name" value="TRYPSIN_HIS"/>
    <property type="match status" value="1"/>
</dbReference>
<keyword evidence="3 6" id="KW-0378">Hydrolase</keyword>
<dbReference type="GeneTree" id="ENSGT00940000166391"/>
<reference evidence="9" key="1">
    <citation type="submission" date="2013-03" db="EMBL/GenBank/DDBJ databases">
        <authorList>
            <person name="Jeffery W."/>
            <person name="Warren W."/>
            <person name="Wilson R.K."/>
        </authorList>
    </citation>
    <scope>NUCLEOTIDE SEQUENCE</scope>
    <source>
        <strain evidence="9">female</strain>
    </source>
</reference>
<evidence type="ECO:0000256" key="5">
    <source>
        <dbReference type="ARBA" id="ARBA00023157"/>
    </source>
</evidence>
<keyword evidence="9" id="KW-1185">Reference proteome</keyword>
<dbReference type="SUPFAM" id="SSF50494">
    <property type="entry name" value="Trypsin-like serine proteases"/>
    <property type="match status" value="1"/>
</dbReference>
<dbReference type="Gene3D" id="2.40.10.10">
    <property type="entry name" value="Trypsin-like serine proteases"/>
    <property type="match status" value="1"/>
</dbReference>
<dbReference type="GO" id="GO:0004252">
    <property type="term" value="F:serine-type endopeptidase activity"/>
    <property type="evidence" value="ECO:0007669"/>
    <property type="project" value="InterPro"/>
</dbReference>
<dbReference type="InParanoid" id="A0A3B1K1J8"/>
<dbReference type="InterPro" id="IPR018114">
    <property type="entry name" value="TRYPSIN_HIS"/>
</dbReference>
<dbReference type="Pfam" id="PF00089">
    <property type="entry name" value="Trypsin"/>
    <property type="match status" value="1"/>
</dbReference>
<dbReference type="SMART" id="SM00020">
    <property type="entry name" value="Tryp_SPc"/>
    <property type="match status" value="1"/>
</dbReference>
<dbReference type="PANTHER" id="PTHR24252:SF7">
    <property type="entry name" value="HYALIN"/>
    <property type="match status" value="1"/>
</dbReference>
<dbReference type="FunFam" id="2.40.10.10:FF:000024">
    <property type="entry name" value="Serine protease 53"/>
    <property type="match status" value="1"/>
</dbReference>
<dbReference type="CDD" id="cd00190">
    <property type="entry name" value="Tryp_SPc"/>
    <property type="match status" value="1"/>
</dbReference>
<dbReference type="Ensembl" id="ENSAMXT00000048832.1">
    <property type="protein sequence ID" value="ENSAMXP00000047960.1"/>
    <property type="gene ID" value="ENSAMXG00000038114.1"/>
</dbReference>
<evidence type="ECO:0000259" key="7">
    <source>
        <dbReference type="PROSITE" id="PS50240"/>
    </source>
</evidence>
<accession>A0A3B1K1J8</accession>
<dbReference type="PROSITE" id="PS00135">
    <property type="entry name" value="TRYPSIN_SER"/>
    <property type="match status" value="1"/>
</dbReference>
<protein>
    <submittedName>
        <fullName evidence="8">Serine protease 8</fullName>
    </submittedName>
</protein>
<keyword evidence="2" id="KW-0732">Signal</keyword>
<reference evidence="9" key="2">
    <citation type="journal article" date="2014" name="Nat. Commun.">
        <title>The cavefish genome reveals candidate genes for eye loss.</title>
        <authorList>
            <person name="McGaugh S.E."/>
            <person name="Gross J.B."/>
            <person name="Aken B."/>
            <person name="Blin M."/>
            <person name="Borowsky R."/>
            <person name="Chalopin D."/>
            <person name="Hinaux H."/>
            <person name="Jeffery W.R."/>
            <person name="Keene A."/>
            <person name="Ma L."/>
            <person name="Minx P."/>
            <person name="Murphy D."/>
            <person name="O'Quin K.E."/>
            <person name="Retaux S."/>
            <person name="Rohner N."/>
            <person name="Searle S.M."/>
            <person name="Stahl B.A."/>
            <person name="Tabin C."/>
            <person name="Volff J.N."/>
            <person name="Yoshizawa M."/>
            <person name="Warren W.C."/>
        </authorList>
    </citation>
    <scope>NUCLEOTIDE SEQUENCE [LARGE SCALE GENOMIC DNA]</scope>
    <source>
        <strain evidence="9">female</strain>
    </source>
</reference>
<dbReference type="InterPro" id="IPR001254">
    <property type="entry name" value="Trypsin_dom"/>
</dbReference>
<evidence type="ECO:0000256" key="2">
    <source>
        <dbReference type="ARBA" id="ARBA00022729"/>
    </source>
</evidence>
<keyword evidence="1 6" id="KW-0645">Protease</keyword>
<proteinExistence type="predicted"/>
<dbReference type="Proteomes" id="UP000018467">
    <property type="component" value="Unassembled WGS sequence"/>
</dbReference>
<dbReference type="STRING" id="7994.ENSAMXP00000047960"/>
<dbReference type="PANTHER" id="PTHR24252">
    <property type="entry name" value="ACROSIN-RELATED"/>
    <property type="match status" value="1"/>
</dbReference>
<evidence type="ECO:0000313" key="9">
    <source>
        <dbReference type="Proteomes" id="UP000018467"/>
    </source>
</evidence>
<keyword evidence="4 6" id="KW-0720">Serine protease</keyword>
<dbReference type="InterPro" id="IPR033116">
    <property type="entry name" value="TRYPSIN_SER"/>
</dbReference>
<sequence>MLLFLNCEVYCGFTSFFSSVFLPRLSRCFSHALSKGLWTTSKAQECGRGVQSRIVGGTDASEGHWPWQVDIQKKSEHICGGTLISENWVLSAAHCFPNPSDVSPYNVYAGRLQLHGWNPHEMERQIKQIVVPFGYTDAELGEDIALVMLSSPVTWSEVIQPICLPDSDMQFAEGTQCTITGWGDIRDGVSLQGVGTLQQVQVPIIGQSACQEMFTGEKFGIRHDMICAGYKEGGKDSCQGDSGGPLVCLSESGKWVQAGIVSFGLGCAQPNRPGVYARVSAFSSFIQNNVKGLRLYSAAPQNWSGWIVTLIRTISMLVIVLLT</sequence>
<dbReference type="Bgee" id="ENSAMXG00000038114">
    <property type="expression patterns" value="Expressed in intestine and 13 other cell types or tissues"/>
</dbReference>
<dbReference type="InterPro" id="IPR043504">
    <property type="entry name" value="Peptidase_S1_PA_chymotrypsin"/>
</dbReference>
<dbReference type="InterPro" id="IPR009003">
    <property type="entry name" value="Peptidase_S1_PA"/>
</dbReference>
<dbReference type="InterPro" id="IPR001314">
    <property type="entry name" value="Peptidase_S1A"/>
</dbReference>
<evidence type="ECO:0000256" key="1">
    <source>
        <dbReference type="ARBA" id="ARBA00022670"/>
    </source>
</evidence>
<keyword evidence="5" id="KW-1015">Disulfide bond</keyword>
<reference evidence="8" key="4">
    <citation type="submission" date="2025-09" db="UniProtKB">
        <authorList>
            <consortium name="Ensembl"/>
        </authorList>
    </citation>
    <scope>IDENTIFICATION</scope>
</reference>
<feature type="domain" description="Peptidase S1" evidence="7">
    <location>
        <begin position="54"/>
        <end position="291"/>
    </location>
</feature>
<evidence type="ECO:0000256" key="4">
    <source>
        <dbReference type="ARBA" id="ARBA00022825"/>
    </source>
</evidence>
<dbReference type="PROSITE" id="PS50240">
    <property type="entry name" value="TRYPSIN_DOM"/>
    <property type="match status" value="1"/>
</dbReference>
<dbReference type="GO" id="GO:0006508">
    <property type="term" value="P:proteolysis"/>
    <property type="evidence" value="ECO:0007669"/>
    <property type="project" value="UniProtKB-KW"/>
</dbReference>
<reference evidence="8" key="3">
    <citation type="submission" date="2025-08" db="UniProtKB">
        <authorList>
            <consortium name="Ensembl"/>
        </authorList>
    </citation>
    <scope>IDENTIFICATION</scope>
</reference>
<evidence type="ECO:0000313" key="8">
    <source>
        <dbReference type="Ensembl" id="ENSAMXP00000047960.1"/>
    </source>
</evidence>
<dbReference type="AlphaFoldDB" id="A0A3B1K1J8"/>
<name>A0A3B1K1J8_ASTMX</name>
<evidence type="ECO:0000256" key="6">
    <source>
        <dbReference type="RuleBase" id="RU363034"/>
    </source>
</evidence>